<dbReference type="EMBL" id="AWEZ01000050">
    <property type="protein sequence ID" value="ERL07868.1"/>
    <property type="molecule type" value="Genomic_DNA"/>
</dbReference>
<keyword evidence="2" id="KW-1185">Reference proteome</keyword>
<accession>U2TP15</accession>
<protein>
    <submittedName>
        <fullName evidence="1">Uncharacterized protein</fullName>
    </submittedName>
</protein>
<sequence length="188" mass="19905">MSLLTLAFSSLLVLAGCRSPEGYGPRSTMSDEDASATCLDELSSLVADSDADGLVAAFSEGVRSANPGLAERASELMSTIGGGTVEDGHLNQSEGSIGSGSIYVVSIATVTAPDGSVWQLRATDCTFNKDDPARVGLRTVEVIPNSVLEAPRGFSWYGTDDERWPTGIRLITSWDGWDPHTSPYSPDW</sequence>
<comment type="caution">
    <text evidence="1">The sequence shown here is derived from an EMBL/GenBank/DDBJ whole genome shotgun (WGS) entry which is preliminary data.</text>
</comment>
<evidence type="ECO:0000313" key="2">
    <source>
        <dbReference type="Proteomes" id="UP000016638"/>
    </source>
</evidence>
<dbReference type="RefSeq" id="WP_021726378.1">
    <property type="nucleotide sequence ID" value="NZ_AWEZ01000050.1"/>
</dbReference>
<proteinExistence type="predicted"/>
<reference evidence="1 2" key="1">
    <citation type="submission" date="2013-08" db="EMBL/GenBank/DDBJ databases">
        <authorList>
            <person name="Durkin A.S."/>
            <person name="Haft D.R."/>
            <person name="McCorrison J."/>
            <person name="Torralba M."/>
            <person name="Gillis M."/>
            <person name="Haft D.H."/>
            <person name="Methe B."/>
            <person name="Sutton G."/>
            <person name="Nelson K.E."/>
        </authorList>
    </citation>
    <scope>NUCLEOTIDE SEQUENCE [LARGE SCALE GENOMIC DNA]</scope>
    <source>
        <strain evidence="1 2">F0195</strain>
    </source>
</reference>
<dbReference type="STRING" id="1125712.HMPREF1316_1816"/>
<dbReference type="Proteomes" id="UP000016638">
    <property type="component" value="Unassembled WGS sequence"/>
</dbReference>
<organism evidence="1 2">
    <name type="scientific">Olsenella profusa F0195</name>
    <dbReference type="NCBI Taxonomy" id="1125712"/>
    <lineage>
        <taxon>Bacteria</taxon>
        <taxon>Bacillati</taxon>
        <taxon>Actinomycetota</taxon>
        <taxon>Coriobacteriia</taxon>
        <taxon>Coriobacteriales</taxon>
        <taxon>Atopobiaceae</taxon>
        <taxon>Olsenella</taxon>
    </lineage>
</organism>
<name>U2TP15_9ACTN</name>
<gene>
    <name evidence="1" type="ORF">HMPREF1316_1816</name>
</gene>
<evidence type="ECO:0000313" key="1">
    <source>
        <dbReference type="EMBL" id="ERL07868.1"/>
    </source>
</evidence>
<dbReference type="AlphaFoldDB" id="U2TP15"/>
<dbReference type="Gene3D" id="3.10.450.50">
    <property type="match status" value="1"/>
</dbReference>
<dbReference type="PATRIC" id="fig|1125712.3.peg.1530"/>